<comment type="caution">
    <text evidence="1">The sequence shown here is derived from an EMBL/GenBank/DDBJ whole genome shotgun (WGS) entry which is preliminary data.</text>
</comment>
<evidence type="ECO:0000313" key="2">
    <source>
        <dbReference type="Proteomes" id="UP000225889"/>
    </source>
</evidence>
<dbReference type="RefSeq" id="WP_099392579.1">
    <property type="nucleotide sequence ID" value="NZ_PDYF01000041.1"/>
</dbReference>
<dbReference type="PANTHER" id="PTHR43169:SF3">
    <property type="entry name" value="ATPASE, PP-LOOP SUPERFAMILY-RELATED"/>
    <property type="match status" value="1"/>
</dbReference>
<dbReference type="SUPFAM" id="SSF52402">
    <property type="entry name" value="Adenine nucleotide alpha hydrolases-like"/>
    <property type="match status" value="1"/>
</dbReference>
<accession>A0A2G3DSV7</accession>
<reference evidence="1 2" key="2">
    <citation type="submission" date="2017-10" db="EMBL/GenBank/DDBJ databases">
        <authorList>
            <person name="Banno H."/>
            <person name="Chua N.-H."/>
        </authorList>
    </citation>
    <scope>NUCLEOTIDE SEQUENCE [LARGE SCALE GENOMIC DNA]</scope>
    <source>
        <strain evidence="1 2">JK626</strain>
    </source>
</reference>
<gene>
    <name evidence="1" type="ORF">CSX01_12045</name>
</gene>
<sequence>MNFDNIEWAKELEDKINNEGRKSKYDILIPVSGGKDGTFMLWFFSKYTNLKILAFHIDNWYVAEGAKENVRNVCKEIGCDLVVIRPQWKEIRDIYKNLMLLNGEICMACEMMISLYPTEYAVAYNIPYIVWGLTPKQITGKKINSGLLDSDYKYFNNIVKFYEQMFESVYKDEGRRCEDAKESLLYNHAITEDTKFPTFVMPFYWLGYDAGEVEKIVTENINWKRPTDVGGTSSNCVINKLHIYLKKEIKGDEFYEKMMADKENANEVIGSVKSKALNEEVDHDYNMQILKELDIDLSEKDLITHIKNSKKDLILKMGSNISQ</sequence>
<dbReference type="InterPro" id="IPR014729">
    <property type="entry name" value="Rossmann-like_a/b/a_fold"/>
</dbReference>
<dbReference type="EMBL" id="PDYF01000041">
    <property type="protein sequence ID" value="PHU34064.1"/>
    <property type="molecule type" value="Genomic_DNA"/>
</dbReference>
<evidence type="ECO:0000313" key="1">
    <source>
        <dbReference type="EMBL" id="PHU34064.1"/>
    </source>
</evidence>
<dbReference type="Gene3D" id="3.40.50.620">
    <property type="entry name" value="HUPs"/>
    <property type="match status" value="1"/>
</dbReference>
<reference evidence="1 2" key="1">
    <citation type="submission" date="2017-10" db="EMBL/GenBank/DDBJ databases">
        <title>Resolving the taxonomy of Roseburia spp., Eubacterium rectale and Agathobacter spp. through phylogenomic analysis.</title>
        <authorList>
            <person name="Sheridan P.O."/>
            <person name="Walker A.W."/>
            <person name="Duncan S.H."/>
            <person name="Scott K.P."/>
            <person name="Toole P.W.O."/>
            <person name="Luis P."/>
            <person name="Flint H.J."/>
        </authorList>
    </citation>
    <scope>NUCLEOTIDE SEQUENCE [LARGE SCALE GENOMIC DNA]</scope>
    <source>
        <strain evidence="1 2">JK626</strain>
    </source>
</reference>
<dbReference type="PANTHER" id="PTHR43169">
    <property type="entry name" value="EXSB FAMILY PROTEIN"/>
    <property type="match status" value="1"/>
</dbReference>
<dbReference type="InterPro" id="IPR052188">
    <property type="entry name" value="Ni-pincer_cofactor_biosynth"/>
</dbReference>
<dbReference type="Proteomes" id="UP000225889">
    <property type="component" value="Unassembled WGS sequence"/>
</dbReference>
<organism evidence="1 2">
    <name type="scientific">Pseudobutyrivibrio ruminis</name>
    <dbReference type="NCBI Taxonomy" id="46206"/>
    <lineage>
        <taxon>Bacteria</taxon>
        <taxon>Bacillati</taxon>
        <taxon>Bacillota</taxon>
        <taxon>Clostridia</taxon>
        <taxon>Lachnospirales</taxon>
        <taxon>Lachnospiraceae</taxon>
        <taxon>Pseudobutyrivibrio</taxon>
    </lineage>
</organism>
<name>A0A2G3DSV7_9FIRM</name>
<evidence type="ECO:0008006" key="3">
    <source>
        <dbReference type="Google" id="ProtNLM"/>
    </source>
</evidence>
<proteinExistence type="predicted"/>
<dbReference type="AlphaFoldDB" id="A0A2G3DSV7"/>
<protein>
    <recommendedName>
        <fullName evidence="3">Phosphoadenosine phosphosulphate reductase domain-containing protein</fullName>
    </recommendedName>
</protein>